<dbReference type="SMART" id="SM00757">
    <property type="entry name" value="CRA"/>
    <property type="match status" value="1"/>
</dbReference>
<evidence type="ECO:0000256" key="8">
    <source>
        <dbReference type="ARBA" id="ARBA00075398"/>
    </source>
</evidence>
<evidence type="ECO:0000256" key="7">
    <source>
        <dbReference type="ARBA" id="ARBA00061136"/>
    </source>
</evidence>
<comment type="function">
    <text evidence="1">Involved in the proteasome-dependent degradation of fructose-1,6-bisphosphatase.</text>
</comment>
<dbReference type="Pfam" id="PF13445">
    <property type="entry name" value="zf-RING_UBOX"/>
    <property type="match status" value="1"/>
</dbReference>
<dbReference type="OMA" id="LIRECKM"/>
<dbReference type="Proteomes" id="UP000433876">
    <property type="component" value="Unassembled WGS sequence"/>
</dbReference>
<dbReference type="GO" id="GO:0061630">
    <property type="term" value="F:ubiquitin protein ligase activity"/>
    <property type="evidence" value="ECO:0007669"/>
    <property type="project" value="InterPro"/>
</dbReference>
<dbReference type="Gene3D" id="3.30.40.10">
    <property type="entry name" value="Zinc/RING finger domain, C3HC4 (zinc finger)"/>
    <property type="match status" value="1"/>
</dbReference>
<evidence type="ECO:0000259" key="13">
    <source>
        <dbReference type="PROSITE" id="PS51867"/>
    </source>
</evidence>
<dbReference type="GO" id="GO:0043161">
    <property type="term" value="P:proteasome-mediated ubiquitin-dependent protein catabolic process"/>
    <property type="evidence" value="ECO:0007669"/>
    <property type="project" value="InterPro"/>
</dbReference>
<evidence type="ECO:0000256" key="9">
    <source>
        <dbReference type="ARBA" id="ARBA00080744"/>
    </source>
</evidence>
<dbReference type="InterPro" id="IPR024964">
    <property type="entry name" value="CTLH/CRA"/>
</dbReference>
<dbReference type="PROSITE" id="PS50896">
    <property type="entry name" value="LISH"/>
    <property type="match status" value="1"/>
</dbReference>
<reference evidence="14 15" key="1">
    <citation type="submission" date="2017-07" db="EMBL/GenBank/DDBJ databases">
        <title>Genome sequence of the Sordaria macrospora wild type strain R19027.</title>
        <authorList>
            <person name="Nowrousian M."/>
            <person name="Teichert I."/>
            <person name="Kueck U."/>
        </authorList>
    </citation>
    <scope>NUCLEOTIDE SEQUENCE [LARGE SCALE GENOMIC DNA]</scope>
    <source>
        <strain evidence="14 15">R19027</strain>
        <tissue evidence="14">Mycelium</tissue>
    </source>
</reference>
<dbReference type="GO" id="GO:0005634">
    <property type="term" value="C:nucleus"/>
    <property type="evidence" value="ECO:0007669"/>
    <property type="project" value="TreeGrafter"/>
</dbReference>
<name>A0A8S9A0R7_SORMA</name>
<dbReference type="InterPro" id="IPR037683">
    <property type="entry name" value="Rmd5_dRing"/>
</dbReference>
<gene>
    <name evidence="14" type="ORF">SMACR_01585</name>
</gene>
<feature type="domain" description="RING-Gid-type" evidence="13">
    <location>
        <begin position="426"/>
        <end position="467"/>
    </location>
</feature>
<dbReference type="CDD" id="cd16652">
    <property type="entry name" value="dRING_Rmd5p-like"/>
    <property type="match status" value="1"/>
</dbReference>
<feature type="region of interest" description="Disordered" evidence="11">
    <location>
        <begin position="153"/>
        <end position="206"/>
    </location>
</feature>
<dbReference type="InterPro" id="IPR013083">
    <property type="entry name" value="Znf_RING/FYVE/PHD"/>
</dbReference>
<dbReference type="SUPFAM" id="SSF48371">
    <property type="entry name" value="ARM repeat"/>
    <property type="match status" value="1"/>
</dbReference>
<keyword evidence="3" id="KW-0963">Cytoplasm</keyword>
<comment type="similarity">
    <text evidence="7">Belongs to the RMD5/GID2 family.</text>
</comment>
<evidence type="ECO:0000256" key="5">
    <source>
        <dbReference type="ARBA" id="ARBA00022771"/>
    </source>
</evidence>
<evidence type="ECO:0000256" key="4">
    <source>
        <dbReference type="ARBA" id="ARBA00022723"/>
    </source>
</evidence>
<evidence type="ECO:0000259" key="12">
    <source>
        <dbReference type="PROSITE" id="PS50897"/>
    </source>
</evidence>
<dbReference type="InterPro" id="IPR013144">
    <property type="entry name" value="CRA_dom"/>
</dbReference>
<dbReference type="SUPFAM" id="SSF57850">
    <property type="entry name" value="RING/U-box"/>
    <property type="match status" value="1"/>
</dbReference>
<keyword evidence="4" id="KW-0479">Metal-binding</keyword>
<proteinExistence type="inferred from homology"/>
<accession>A0A8S9A0R7</accession>
<dbReference type="GO" id="GO:0005737">
    <property type="term" value="C:cytoplasm"/>
    <property type="evidence" value="ECO:0007669"/>
    <property type="project" value="UniProtKB-SubCell"/>
</dbReference>
<evidence type="ECO:0000313" key="14">
    <source>
        <dbReference type="EMBL" id="KAA8635308.1"/>
    </source>
</evidence>
<dbReference type="PANTHER" id="PTHR12170">
    <property type="entry name" value="MACROPHAGE ERYTHROBLAST ATTACHER-RELATED"/>
    <property type="match status" value="1"/>
</dbReference>
<dbReference type="AlphaFoldDB" id="A0A8S9A0R7"/>
<feature type="zinc finger region" description="RING-Gid-type" evidence="10">
    <location>
        <begin position="426"/>
        <end position="467"/>
    </location>
</feature>
<dbReference type="PANTHER" id="PTHR12170:SF3">
    <property type="entry name" value="GH10162P"/>
    <property type="match status" value="1"/>
</dbReference>
<dbReference type="VEuPathDB" id="FungiDB:SMAC_01585"/>
<dbReference type="PROSITE" id="PS50897">
    <property type="entry name" value="CTLH"/>
    <property type="match status" value="1"/>
</dbReference>
<protein>
    <recommendedName>
        <fullName evidence="9">GID complex catalytic subunit 2</fullName>
    </recommendedName>
    <alternativeName>
        <fullName evidence="8">Glucose-induced degradation protein 2</fullName>
    </alternativeName>
</protein>
<evidence type="ECO:0000256" key="2">
    <source>
        <dbReference type="ARBA" id="ARBA00004496"/>
    </source>
</evidence>
<keyword evidence="5 10" id="KW-0863">Zinc-finger</keyword>
<dbReference type="InterPro" id="IPR006594">
    <property type="entry name" value="LisH"/>
</dbReference>
<keyword evidence="6" id="KW-0862">Zinc</keyword>
<dbReference type="EMBL" id="NMPR01000013">
    <property type="protein sequence ID" value="KAA8635308.1"/>
    <property type="molecule type" value="Genomic_DNA"/>
</dbReference>
<dbReference type="Pfam" id="PF10607">
    <property type="entry name" value="CTLH"/>
    <property type="match status" value="1"/>
</dbReference>
<dbReference type="GO" id="GO:0008270">
    <property type="term" value="F:zinc ion binding"/>
    <property type="evidence" value="ECO:0007669"/>
    <property type="project" value="UniProtKB-KW"/>
</dbReference>
<dbReference type="InterPro" id="IPR044063">
    <property type="entry name" value="ZF_RING_GID"/>
</dbReference>
<evidence type="ECO:0000256" key="6">
    <source>
        <dbReference type="ARBA" id="ARBA00022833"/>
    </source>
</evidence>
<comment type="subcellular location">
    <subcellularLocation>
        <location evidence="2">Cytoplasm</location>
    </subcellularLocation>
</comment>
<evidence type="ECO:0000256" key="11">
    <source>
        <dbReference type="SAM" id="MobiDB-lite"/>
    </source>
</evidence>
<sequence length="481" mass="53999">MTTQVTTMEALQKELDRLNRTPALSATVDKVDKIIEMLTSVKDQIVQSGMDTHVASMAITKTQNPIKSTFEKINDDLKGVTATQRKLGKMLDKHFPLKDLPSEHDAMADQEPLINRAISMHLLREGQFSVASTFIEETGDAASLEHVNAVIEGQEQANTSDNYDDEPMDEDDEDDEDQDEEEEEEEDEDEDEDEEEEEEDEDEVMSPLEGVLATGSGFQQLQSLSSLQSHELEAKFSQMYTILQDIKSKNLLSAIEWARSNSVELEARGSNLEFELSRLQYVWLFKGPAVNGLPDNEFNGTAGALLYARQNFWRFGNRYTGEIQQLANAQIYAPNLPESPYWKTFATETAFADVASSFTREFCSLLGLSAESPLHVAVTAGALALPLLIKYQQATRAKGTEWTTTNELAFETPLPERMLYHSIFVCPVSKEQTTETNPPMMIPCGHVLAKETLQRLLKGTRFKCPYCPAEGLEKDARRIMI</sequence>
<feature type="domain" description="CTLH" evidence="12">
    <location>
        <begin position="235"/>
        <end position="292"/>
    </location>
</feature>
<organism evidence="14 15">
    <name type="scientific">Sordaria macrospora</name>
    <dbReference type="NCBI Taxonomy" id="5147"/>
    <lineage>
        <taxon>Eukaryota</taxon>
        <taxon>Fungi</taxon>
        <taxon>Dikarya</taxon>
        <taxon>Ascomycota</taxon>
        <taxon>Pezizomycotina</taxon>
        <taxon>Sordariomycetes</taxon>
        <taxon>Sordariomycetidae</taxon>
        <taxon>Sordariales</taxon>
        <taxon>Sordariaceae</taxon>
        <taxon>Sordaria</taxon>
    </lineage>
</organism>
<evidence type="ECO:0000256" key="10">
    <source>
        <dbReference type="PROSITE-ProRule" id="PRU01215"/>
    </source>
</evidence>
<dbReference type="InterPro" id="IPR027370">
    <property type="entry name" value="Znf-RING_euk"/>
</dbReference>
<dbReference type="PROSITE" id="PS51867">
    <property type="entry name" value="ZF_RING_GID"/>
    <property type="match status" value="1"/>
</dbReference>
<evidence type="ECO:0000256" key="3">
    <source>
        <dbReference type="ARBA" id="ARBA00022490"/>
    </source>
</evidence>
<dbReference type="GO" id="GO:0034657">
    <property type="term" value="C:GID complex"/>
    <property type="evidence" value="ECO:0007669"/>
    <property type="project" value="TreeGrafter"/>
</dbReference>
<feature type="compositionally biased region" description="Acidic residues" evidence="11">
    <location>
        <begin position="162"/>
        <end position="204"/>
    </location>
</feature>
<evidence type="ECO:0000313" key="15">
    <source>
        <dbReference type="Proteomes" id="UP000433876"/>
    </source>
</evidence>
<comment type="caution">
    <text evidence="14">The sequence shown here is derived from an EMBL/GenBank/DDBJ whole genome shotgun (WGS) entry which is preliminary data.</text>
</comment>
<dbReference type="InterPro" id="IPR016024">
    <property type="entry name" value="ARM-type_fold"/>
</dbReference>
<dbReference type="FunFam" id="3.30.40.10:FF:000143">
    <property type="entry name" value="Regulator of gluconeogenesis Rmd5"/>
    <property type="match status" value="1"/>
</dbReference>
<dbReference type="InterPro" id="IPR006595">
    <property type="entry name" value="CTLH_C"/>
</dbReference>
<dbReference type="InterPro" id="IPR045098">
    <property type="entry name" value="Fyv10_fam"/>
</dbReference>
<dbReference type="SMART" id="SM00668">
    <property type="entry name" value="CTLH"/>
    <property type="match status" value="1"/>
</dbReference>
<evidence type="ECO:0000256" key="1">
    <source>
        <dbReference type="ARBA" id="ARBA00002343"/>
    </source>
</evidence>